<feature type="transmembrane region" description="Helical" evidence="1">
    <location>
        <begin position="291"/>
        <end position="309"/>
    </location>
</feature>
<proteinExistence type="predicted"/>
<dbReference type="EMBL" id="JBHSGI010000009">
    <property type="protein sequence ID" value="MFC4669112.1"/>
    <property type="molecule type" value="Genomic_DNA"/>
</dbReference>
<gene>
    <name evidence="2" type="ORF">ACFO5X_11145</name>
</gene>
<dbReference type="Proteomes" id="UP001595973">
    <property type="component" value="Unassembled WGS sequence"/>
</dbReference>
<evidence type="ECO:0000313" key="3">
    <source>
        <dbReference type="Proteomes" id="UP001595973"/>
    </source>
</evidence>
<feature type="transmembrane region" description="Helical" evidence="1">
    <location>
        <begin position="81"/>
        <end position="100"/>
    </location>
</feature>
<feature type="transmembrane region" description="Helical" evidence="1">
    <location>
        <begin position="170"/>
        <end position="188"/>
    </location>
</feature>
<feature type="transmembrane region" description="Helical" evidence="1">
    <location>
        <begin position="208"/>
        <end position="229"/>
    </location>
</feature>
<feature type="transmembrane region" description="Helical" evidence="1">
    <location>
        <begin position="315"/>
        <end position="344"/>
    </location>
</feature>
<evidence type="ECO:0000256" key="1">
    <source>
        <dbReference type="SAM" id="Phobius"/>
    </source>
</evidence>
<evidence type="ECO:0008006" key="4">
    <source>
        <dbReference type="Google" id="ProtNLM"/>
    </source>
</evidence>
<reference evidence="3" key="1">
    <citation type="journal article" date="2019" name="Int. J. Syst. Evol. Microbiol.">
        <title>The Global Catalogue of Microorganisms (GCM) 10K type strain sequencing project: providing services to taxonomists for standard genome sequencing and annotation.</title>
        <authorList>
            <consortium name="The Broad Institute Genomics Platform"/>
            <consortium name="The Broad Institute Genome Sequencing Center for Infectious Disease"/>
            <person name="Wu L."/>
            <person name="Ma J."/>
        </authorList>
    </citation>
    <scope>NUCLEOTIDE SEQUENCE [LARGE SCALE GENOMIC DNA]</scope>
    <source>
        <strain evidence="3">CGMCC 4.7283</strain>
    </source>
</reference>
<keyword evidence="1" id="KW-1133">Transmembrane helix</keyword>
<comment type="caution">
    <text evidence="2">The sequence shown here is derived from an EMBL/GenBank/DDBJ whole genome shotgun (WGS) entry which is preliminary data.</text>
</comment>
<keyword evidence="3" id="KW-1185">Reference proteome</keyword>
<dbReference type="RefSeq" id="WP_380717522.1">
    <property type="nucleotide sequence ID" value="NZ_JBHSGI010000009.1"/>
</dbReference>
<feature type="transmembrane region" description="Helical" evidence="1">
    <location>
        <begin position="112"/>
        <end position="132"/>
    </location>
</feature>
<organism evidence="2 3">
    <name type="scientific">Seohaeicola nanhaiensis</name>
    <dbReference type="NCBI Taxonomy" id="1387282"/>
    <lineage>
        <taxon>Bacteria</taxon>
        <taxon>Pseudomonadati</taxon>
        <taxon>Pseudomonadota</taxon>
        <taxon>Alphaproteobacteria</taxon>
        <taxon>Rhodobacterales</taxon>
        <taxon>Roseobacteraceae</taxon>
        <taxon>Seohaeicola</taxon>
    </lineage>
</organism>
<evidence type="ECO:0000313" key="2">
    <source>
        <dbReference type="EMBL" id="MFC4669112.1"/>
    </source>
</evidence>
<feature type="transmembrane region" description="Helical" evidence="1">
    <location>
        <begin position="268"/>
        <end position="286"/>
    </location>
</feature>
<sequence>MIDTADIRAAVSAGVLSERQAAQLTALAHSRRGARENLAAGDEPFELFRGFNEIFIMTGLIILATGYVSVVGWFVAGRLEIWQWSLQWISIATAAFVWLFSEYFIRRRRMIGPAILLSLMFASVAVLGFGNWLAQVFMIAREDYASLILPGLLATLAVFVFWLRFKVPFALALVALGLFATALLAAATRNGTPQDVKELFILSADGGFAWITLALGLCTFAVAMAFDASDPHRVTRRAAQGFWLHLVASPMIINTVALSLIAAQSQSGNLTLFLVMGGFALIAVVIDRRSFLMAAIAYVVGVIATLYPVTQGGNFGWVILALGVFLLTLGAFWASIRTALLALLPLGRLRAYLPPAH</sequence>
<feature type="transmembrane region" description="Helical" evidence="1">
    <location>
        <begin position="54"/>
        <end position="75"/>
    </location>
</feature>
<feature type="transmembrane region" description="Helical" evidence="1">
    <location>
        <begin position="144"/>
        <end position="163"/>
    </location>
</feature>
<name>A0ABV9KG94_9RHOB</name>
<keyword evidence="1" id="KW-0472">Membrane</keyword>
<feature type="transmembrane region" description="Helical" evidence="1">
    <location>
        <begin position="241"/>
        <end position="262"/>
    </location>
</feature>
<protein>
    <recommendedName>
        <fullName evidence="4">DUF2157 domain-containing protein</fullName>
    </recommendedName>
</protein>
<keyword evidence="1" id="KW-0812">Transmembrane</keyword>
<accession>A0ABV9KG94</accession>